<feature type="compositionally biased region" description="Basic and acidic residues" evidence="1">
    <location>
        <begin position="1505"/>
        <end position="1521"/>
    </location>
</feature>
<feature type="region of interest" description="Disordered" evidence="1">
    <location>
        <begin position="1396"/>
        <end position="1437"/>
    </location>
</feature>
<dbReference type="PROSITE" id="PS50096">
    <property type="entry name" value="IQ"/>
    <property type="match status" value="2"/>
</dbReference>
<comment type="caution">
    <text evidence="3">The sequence shown here is derived from an EMBL/GenBank/DDBJ whole genome shotgun (WGS) entry which is preliminary data.</text>
</comment>
<dbReference type="STRING" id="5660.A4H3G8"/>
<gene>
    <name evidence="3" type="ORF">LbrM_02_0750</name>
</gene>
<dbReference type="InParanoid" id="A4H3G8"/>
<feature type="region of interest" description="Disordered" evidence="1">
    <location>
        <begin position="1"/>
        <end position="46"/>
    </location>
</feature>
<feature type="compositionally biased region" description="Basic and acidic residues" evidence="1">
    <location>
        <begin position="29"/>
        <end position="46"/>
    </location>
</feature>
<name>A4H3G8_LEIBR</name>
<dbReference type="Pfam" id="PF00078">
    <property type="entry name" value="RVT_1"/>
    <property type="match status" value="1"/>
</dbReference>
<dbReference type="VEuPathDB" id="TriTrypDB:LbrM.02.0750"/>
<dbReference type="Proteomes" id="UP000007258">
    <property type="component" value="Unassembled WGS sequence"/>
</dbReference>
<dbReference type="PANTHER" id="PTHR19446">
    <property type="entry name" value="REVERSE TRANSCRIPTASES"/>
    <property type="match status" value="1"/>
</dbReference>
<dbReference type="InterPro" id="IPR000477">
    <property type="entry name" value="RT_dom"/>
</dbReference>
<feature type="compositionally biased region" description="Pro residues" evidence="1">
    <location>
        <begin position="1218"/>
        <end position="1227"/>
    </location>
</feature>
<evidence type="ECO:0000313" key="3">
    <source>
        <dbReference type="EMBL" id="CAM41474.2"/>
    </source>
</evidence>
<feature type="region of interest" description="Disordered" evidence="1">
    <location>
        <begin position="1491"/>
        <end position="1545"/>
    </location>
</feature>
<reference evidence="3 4" key="2">
    <citation type="journal article" date="2011" name="Genome Res.">
        <title>Chromosome and gene copy number variation allow major structural change between species and strains of Leishmania.</title>
        <authorList>
            <person name="Rogers M.B."/>
            <person name="Hilley J.D."/>
            <person name="Dickens N.J."/>
            <person name="Wilkes J."/>
            <person name="Bates P.A."/>
            <person name="Depledge D.P."/>
            <person name="Harris D."/>
            <person name="Her Y."/>
            <person name="Herzyk P."/>
            <person name="Imamura H."/>
            <person name="Otto T.D."/>
            <person name="Sanders M."/>
            <person name="Seeger K."/>
            <person name="Dujardin J.C."/>
            <person name="Berriman M."/>
            <person name="Smith D.F."/>
            <person name="Hertz-Fowler C."/>
            <person name="Mottram J.C."/>
        </authorList>
    </citation>
    <scope>NUCLEOTIDE SEQUENCE [LARGE SCALE GENOMIC DNA]</scope>
    <source>
        <strain evidence="3 4">MHOM/BR/75/M2904</strain>
    </source>
</reference>
<feature type="compositionally biased region" description="Polar residues" evidence="1">
    <location>
        <begin position="226"/>
        <end position="244"/>
    </location>
</feature>
<evidence type="ECO:0000259" key="2">
    <source>
        <dbReference type="PROSITE" id="PS50878"/>
    </source>
</evidence>
<reference evidence="3 4" key="1">
    <citation type="journal article" date="2007" name="Nat. Genet.">
        <title>Comparative genomic analysis of three Leishmania species that cause diverse human disease.</title>
        <authorList>
            <person name="Peacock C.S."/>
            <person name="Seeger K."/>
            <person name="Harris D."/>
            <person name="Murphy L."/>
            <person name="Ruiz J.C."/>
            <person name="Quail M.A."/>
            <person name="Peters N."/>
            <person name="Adlem E."/>
            <person name="Tivey A."/>
            <person name="Aslett M."/>
            <person name="Kerhornou A."/>
            <person name="Ivens A."/>
            <person name="Fraser A."/>
            <person name="Rajandream M.A."/>
            <person name="Carver T."/>
            <person name="Norbertczak H."/>
            <person name="Chillingworth T."/>
            <person name="Hance Z."/>
            <person name="Jagels K."/>
            <person name="Moule S."/>
            <person name="Ormond D."/>
            <person name="Rutter S."/>
            <person name="Squares R."/>
            <person name="Whitehead S."/>
            <person name="Rabbinowitsch E."/>
            <person name="Arrowsmith C."/>
            <person name="White B."/>
            <person name="Thurston S."/>
            <person name="Bringaud F."/>
            <person name="Baldauf S.L."/>
            <person name="Faulconbridge A."/>
            <person name="Jeffares D."/>
            <person name="Depledge D.P."/>
            <person name="Oyola S.O."/>
            <person name="Hilley J.D."/>
            <person name="Brito L.O."/>
            <person name="Tosi L.R."/>
            <person name="Barrell B."/>
            <person name="Cruz A.K."/>
            <person name="Mottram J.C."/>
            <person name="Smith D.F."/>
            <person name="Berriman M."/>
        </authorList>
    </citation>
    <scope>NUCLEOTIDE SEQUENCE [LARGE SCALE GENOMIC DNA]</scope>
    <source>
        <strain evidence="3 4">MHOM/BR/75/M2904</strain>
    </source>
</reference>
<proteinExistence type="predicted"/>
<dbReference type="PROSITE" id="PS50878">
    <property type="entry name" value="RT_POL"/>
    <property type="match status" value="1"/>
</dbReference>
<feature type="compositionally biased region" description="Basic and acidic residues" evidence="1">
    <location>
        <begin position="1531"/>
        <end position="1545"/>
    </location>
</feature>
<accession>A4H3G8</accession>
<evidence type="ECO:0000256" key="1">
    <source>
        <dbReference type="SAM" id="MobiDB-lite"/>
    </source>
</evidence>
<keyword evidence="4" id="KW-1185">Reference proteome</keyword>
<dbReference type="EMBL" id="CADA01000057">
    <property type="protein sequence ID" value="CAM41474.2"/>
    <property type="molecule type" value="Genomic_DNA"/>
</dbReference>
<feature type="region of interest" description="Disordered" evidence="1">
    <location>
        <begin position="1194"/>
        <end position="1304"/>
    </location>
</feature>
<sequence>MNPSACKGQSGRRTSIPNPGGTPPPYQKKWREGTRATETRGQRSRAEIPQLTTQRYVDTARNGALQAHGDRDAYFITKNTKNHGGMPVKQNFNTAPLTVEKWECGPKKLNYLYSEEELSSPRERANSQHLKRNVNVETGSTTNGQRSHAVIQKYADVVINGVFRGHGDRDFYLKNKNDKEQDGMPLKQVFNTAPLTVEKLGSGPKKSNYLFSEEEYSSPRKRARSQQDNDNLNVETKSTTNGQRSHAVIPKYADVVINGVFRGHGDRDFYLKNKNDKEHGGMPVKKVFNTAPPTVEKLGSVPKKFNYLYSEEELSSPRERADSQHLKFNVNVETGSTTNRQRSHAVIPKYADVVRNGVFRGHGDRDFYLKNKNDKEHGGMPVKKVFNTAPPTVEKLGSGPKNVNYLFSEEELSSPRERANSQHLKRNVNVETGSTTNGQRSHAVIQKYADVVINGVFRGHGDRDFYLKKKNDKEHGGMPVKKVFNTAPPTVEKLGSVPKKFNYLYSEEELSSPRERADSQHLKRNVNVETGSTTNGQRSHAVIQKYADVVRNGVFQGHGDRDFYLKNKNDKEHGGMPLKQVFNTASPTVQKLGSGPKKSNYLYSEEEYSSPRKRARSQQDNDNLNVETKSTTNGQRSHAVIQKYADVVRNGVFRGHGDRDFYLKNKNDKEHGGMPLKQVFNTAPPTVEKLGSVPKKFNYLYSEEELSSPRERADSQHLKRNVNVETGSTTNGQRSHAVIPKYADVVRNGVFRGHGDRDFYLKKKNDKEHGGMPVKKVFNTAPPTVEKLGSGPKNANYLFSEEELSSPRERANSQHLKINIKTQTGATTHARLSHPAGKRIAEPWLPQFDELQGAFELAKTLDTAIVEHTDLAGKLFARHTAMLKRHFEWANPIHSSFYYCTAVDVNGAGCTYANDSEKAVQDHIRERHPGSGATPRRFGMSPFHGGMATIGPSCSITAAVAAVCTMPGIPDIDATLLRAFRGSTADTAREVIGALGLQLPTSPGWALEKLTAQDDAIRRTFAATARQDIYCSWCGETEEGQPEPQIATVTYEAPAGGLPGTTATAISEAFGHVSANLPHHCPACRTEGATLSALSVFLFGEAVAITVIPPAGNQKAVGLPELPLEVMLPTALFSQNPYKLHAAICATTSKHVVAYVLCREDGKEQWHRYDGTVHDTDVPPPDPATIDTLIFTRAPYKPAGEGDNEEDTGTHPVRPTRPTAPPPPPSRDPWGRTTYGMHPDIAEQEEEDTGIAPRPAEPRTETHTPPSQPPDTEREGEESDTTESVHTEPDQAAEDVSQTSDEARHRFRHGENTAAQQTGTIHCPVCPRTWTSRARRQQQTSHLNTTHAREVVRVDALKATGVDRCLSCGEFVIASGNARRAHGRKCGEFVTRAVRNQKRARTEQSTPRQDAGMEPTPETPPPPTRHRTRPTEADAEWVQEFPATIRTLRKQEWGHWAEAVGHTLLGYTAAAAAGRYQRQMALTELVRTRLAKPRAPAREEDESHQEEPSETPREGERDEPYTGHAGATRRANTEEHLPTRDAHTAEERRARRILHQLSLGAVGKAARTLFQAQLPRARASEALDQLRALHPQEDPAGYPCPPQTPFPHGLKPEKVRNVVLKRLGRAAAPGLDGWTRELLVPVVENAALLAETTALMQDILAGNVSASFAFRLRACVVHPFLKEPGSPKVRPITPESVWLKIASHLALDAVEKPFRDIFQGWQFGVWGDAAEAVAQIRETYASESADTLVALDATNAYNRVSRAWVLRAAFRHHALRHTFGVVDLSLGEPGALGVYEGGRRVEQLWSTRGVRQGMVLSPLLFATAVAETLRPIMAAHPLAKVTAYLDDLTVVGPRAAVQAFLDEAGPALAATG</sequence>
<evidence type="ECO:0000313" key="4">
    <source>
        <dbReference type="Proteomes" id="UP000007258"/>
    </source>
</evidence>
<feature type="domain" description="Reverse transcriptase" evidence="2">
    <location>
        <begin position="1661"/>
        <end position="1872"/>
    </location>
</feature>
<feature type="compositionally biased region" description="Polar residues" evidence="1">
    <location>
        <begin position="618"/>
        <end position="636"/>
    </location>
</feature>
<protein>
    <submittedName>
        <fullName evidence="3">SLACS like gene retrotransposon element</fullName>
    </submittedName>
</protein>
<feature type="non-terminal residue" evidence="3">
    <location>
        <position position="1872"/>
    </location>
</feature>
<feature type="region of interest" description="Disordered" evidence="1">
    <location>
        <begin position="587"/>
        <end position="636"/>
    </location>
</feature>
<feature type="region of interest" description="Disordered" evidence="1">
    <location>
        <begin position="197"/>
        <end position="246"/>
    </location>
</feature>
<organism evidence="3 4">
    <name type="scientific">Leishmania braziliensis</name>
    <dbReference type="NCBI Taxonomy" id="5660"/>
    <lineage>
        <taxon>Eukaryota</taxon>
        <taxon>Discoba</taxon>
        <taxon>Euglenozoa</taxon>
        <taxon>Kinetoplastea</taxon>
        <taxon>Metakinetoplastina</taxon>
        <taxon>Trypanosomatida</taxon>
        <taxon>Trypanosomatidae</taxon>
        <taxon>Leishmaniinae</taxon>
        <taxon>Leishmania</taxon>
        <taxon>Leishmania braziliensis species complex</taxon>
    </lineage>
</organism>